<evidence type="ECO:0000313" key="2">
    <source>
        <dbReference type="Proteomes" id="UP000095281"/>
    </source>
</evidence>
<evidence type="ECO:0000256" key="1">
    <source>
        <dbReference type="SAM" id="MobiDB-lite"/>
    </source>
</evidence>
<sequence length="58" mass="6619">MTPSSSGQHLKRNGINTHPIKNSPDKIKNYKPPTRIKSKERQTAIQVDNGNLSRERHL</sequence>
<dbReference type="Proteomes" id="UP000095281">
    <property type="component" value="Unplaced"/>
</dbReference>
<organism evidence="2 3">
    <name type="scientific">Meloidogyne hapla</name>
    <name type="common">Root-knot nematode worm</name>
    <dbReference type="NCBI Taxonomy" id="6305"/>
    <lineage>
        <taxon>Eukaryota</taxon>
        <taxon>Metazoa</taxon>
        <taxon>Ecdysozoa</taxon>
        <taxon>Nematoda</taxon>
        <taxon>Chromadorea</taxon>
        <taxon>Rhabditida</taxon>
        <taxon>Tylenchina</taxon>
        <taxon>Tylenchomorpha</taxon>
        <taxon>Tylenchoidea</taxon>
        <taxon>Meloidogynidae</taxon>
        <taxon>Meloidogyninae</taxon>
        <taxon>Meloidogyne</taxon>
    </lineage>
</organism>
<feature type="compositionally biased region" description="Polar residues" evidence="1">
    <location>
        <begin position="43"/>
        <end position="52"/>
    </location>
</feature>
<evidence type="ECO:0000313" key="3">
    <source>
        <dbReference type="WBParaSite" id="MhA1_Contig926.frz3.gene5"/>
    </source>
</evidence>
<accession>A0A1I8C0Q1</accession>
<protein>
    <submittedName>
        <fullName evidence="3">Small, acid-soluble spore protein N</fullName>
    </submittedName>
</protein>
<dbReference type="AlphaFoldDB" id="A0A1I8C0Q1"/>
<feature type="compositionally biased region" description="Polar residues" evidence="1">
    <location>
        <begin position="1"/>
        <end position="20"/>
    </location>
</feature>
<dbReference type="WBParaSite" id="MhA1_Contig926.frz3.gene5">
    <property type="protein sequence ID" value="MhA1_Contig926.frz3.gene5"/>
    <property type="gene ID" value="MhA1_Contig926.frz3.gene5"/>
</dbReference>
<proteinExistence type="predicted"/>
<feature type="region of interest" description="Disordered" evidence="1">
    <location>
        <begin position="1"/>
        <end position="58"/>
    </location>
</feature>
<name>A0A1I8C0Q1_MELHA</name>
<reference evidence="3" key="1">
    <citation type="submission" date="2016-11" db="UniProtKB">
        <authorList>
            <consortium name="WormBaseParasite"/>
        </authorList>
    </citation>
    <scope>IDENTIFICATION</scope>
</reference>
<keyword evidence="2" id="KW-1185">Reference proteome</keyword>